<dbReference type="Proteomes" id="UP001500957">
    <property type="component" value="Unassembled WGS sequence"/>
</dbReference>
<dbReference type="Pfam" id="PF07098">
    <property type="entry name" value="DUF1360"/>
    <property type="match status" value="1"/>
</dbReference>
<keyword evidence="2" id="KW-1185">Reference proteome</keyword>
<accession>A0ABN1GW74</accession>
<organism evidence="1 2">
    <name type="scientific">Sporichthya brevicatena</name>
    <dbReference type="NCBI Taxonomy" id="171442"/>
    <lineage>
        <taxon>Bacteria</taxon>
        <taxon>Bacillati</taxon>
        <taxon>Actinomycetota</taxon>
        <taxon>Actinomycetes</taxon>
        <taxon>Sporichthyales</taxon>
        <taxon>Sporichthyaceae</taxon>
        <taxon>Sporichthya</taxon>
    </lineage>
</organism>
<gene>
    <name evidence="1" type="ORF">GCM10009547_25340</name>
</gene>
<evidence type="ECO:0000313" key="2">
    <source>
        <dbReference type="Proteomes" id="UP001500957"/>
    </source>
</evidence>
<name>A0ABN1GW74_9ACTN</name>
<dbReference type="EMBL" id="BAAAHE010000020">
    <property type="protein sequence ID" value="GAA0621575.1"/>
    <property type="molecule type" value="Genomic_DNA"/>
</dbReference>
<dbReference type="InterPro" id="IPR010773">
    <property type="entry name" value="Mycophage_PG1_Gp7"/>
</dbReference>
<comment type="caution">
    <text evidence="1">The sequence shown here is derived from an EMBL/GenBank/DDBJ whole genome shotgun (WGS) entry which is preliminary data.</text>
</comment>
<sequence length="173" mass="17928">MSVSDVLDQTVRQNYGSDADEGAHLATMTAYSGLVAVAALVARRRGATVPSISAWDTARMALATYKGARLLTKDKVTAPLRAPFTRRAGEGEANEVNDAPRGEGARHTVGELVSCPFCLGQWIATGLAVGLVLAPGPTRLVASTLAAAAGADFLHHAYCSAQQLPGALQARAD</sequence>
<proteinExistence type="predicted"/>
<reference evidence="1 2" key="1">
    <citation type="journal article" date="2019" name="Int. J. Syst. Evol. Microbiol.">
        <title>The Global Catalogue of Microorganisms (GCM) 10K type strain sequencing project: providing services to taxonomists for standard genome sequencing and annotation.</title>
        <authorList>
            <consortium name="The Broad Institute Genomics Platform"/>
            <consortium name="The Broad Institute Genome Sequencing Center for Infectious Disease"/>
            <person name="Wu L."/>
            <person name="Ma J."/>
        </authorList>
    </citation>
    <scope>NUCLEOTIDE SEQUENCE [LARGE SCALE GENOMIC DNA]</scope>
    <source>
        <strain evidence="1 2">JCM 10671</strain>
    </source>
</reference>
<protein>
    <submittedName>
        <fullName evidence="1">DUF1360 domain-containing protein</fullName>
    </submittedName>
</protein>
<evidence type="ECO:0000313" key="1">
    <source>
        <dbReference type="EMBL" id="GAA0621575.1"/>
    </source>
</evidence>